<reference evidence="1 2" key="1">
    <citation type="submission" date="2018-05" db="EMBL/GenBank/DDBJ databases">
        <title>Freshwater and sediment microbial communities from various areas in North America, analyzing microbe dynamics in response to fracking.</title>
        <authorList>
            <person name="Lamendella R."/>
        </authorList>
    </citation>
    <scope>NUCLEOTIDE SEQUENCE [LARGE SCALE GENOMIC DNA]</scope>
    <source>
        <strain evidence="1 2">125B1</strain>
    </source>
</reference>
<accession>A0A317PXM0</accession>
<dbReference type="AlphaFoldDB" id="A0A317PXM0"/>
<dbReference type="InterPro" id="IPR021561">
    <property type="entry name" value="AbiEi_3"/>
</dbReference>
<feature type="non-terminal residue" evidence="1">
    <location>
        <position position="1"/>
    </location>
</feature>
<evidence type="ECO:0000313" key="2">
    <source>
        <dbReference type="Proteomes" id="UP000246964"/>
    </source>
</evidence>
<dbReference type="Proteomes" id="UP000246964">
    <property type="component" value="Unassembled WGS sequence"/>
</dbReference>
<dbReference type="Pfam" id="PF11459">
    <property type="entry name" value="AbiEi_3"/>
    <property type="match status" value="1"/>
</dbReference>
<keyword evidence="2" id="KW-1185">Reference proteome</keyword>
<dbReference type="EMBL" id="QGTT01000026">
    <property type="protein sequence ID" value="PWW07865.1"/>
    <property type="molecule type" value="Genomic_DNA"/>
</dbReference>
<gene>
    <name evidence="1" type="ORF">DET45_12626</name>
</gene>
<evidence type="ECO:0000313" key="1">
    <source>
        <dbReference type="EMBL" id="PWW07865.1"/>
    </source>
</evidence>
<name>A0A317PXM0_9GAMM</name>
<sequence>FLYLAEKANHDWMQYLDLSSVNLGSGKRAIVASGVYIPKYQITVPKELESME</sequence>
<organism evidence="1 2">
    <name type="scientific">Pseudidiomarina maritima</name>
    <dbReference type="NCBI Taxonomy" id="519453"/>
    <lineage>
        <taxon>Bacteria</taxon>
        <taxon>Pseudomonadati</taxon>
        <taxon>Pseudomonadota</taxon>
        <taxon>Gammaproteobacteria</taxon>
        <taxon>Alteromonadales</taxon>
        <taxon>Idiomarinaceae</taxon>
        <taxon>Pseudidiomarina</taxon>
    </lineage>
</organism>
<protein>
    <submittedName>
        <fullName evidence="1">Transcriptional regulator with AbiEi antitoxin domain of type IV toxin-antitoxin system</fullName>
    </submittedName>
</protein>
<comment type="caution">
    <text evidence="1">The sequence shown here is derived from an EMBL/GenBank/DDBJ whole genome shotgun (WGS) entry which is preliminary data.</text>
</comment>
<proteinExistence type="predicted"/>